<keyword evidence="1" id="KW-0812">Transmembrane</keyword>
<feature type="domain" description="Haem-binding uptake Tiki superfamily ChaN" evidence="2">
    <location>
        <begin position="154"/>
        <end position="384"/>
    </location>
</feature>
<dbReference type="SUPFAM" id="SSF159501">
    <property type="entry name" value="EreA/ChaN-like"/>
    <property type="match status" value="1"/>
</dbReference>
<organism evidence="3 4">
    <name type="scientific">Galdieria partita</name>
    <dbReference type="NCBI Taxonomy" id="83374"/>
    <lineage>
        <taxon>Eukaryota</taxon>
        <taxon>Rhodophyta</taxon>
        <taxon>Bangiophyceae</taxon>
        <taxon>Galdieriales</taxon>
        <taxon>Galdieriaceae</taxon>
        <taxon>Galdieria</taxon>
    </lineage>
</organism>
<gene>
    <name evidence="3" type="ORF">GpartN1_g679.t1</name>
</gene>
<comment type="caution">
    <text evidence="3">The sequence shown here is derived from an EMBL/GenBank/DDBJ whole genome shotgun (WGS) entry which is preliminary data.</text>
</comment>
<name>A0A9C7UMR4_9RHOD</name>
<dbReference type="OrthoDB" id="205639at2759"/>
<evidence type="ECO:0000256" key="1">
    <source>
        <dbReference type="SAM" id="Phobius"/>
    </source>
</evidence>
<sequence length="426" mass="48659">MSFHRSYLKKDSVIQAFKHSGFYGRKLIWSTNPIRVAIPKSSTFIRSKGLYPVREPVYASYDNWLPRRAFVATWNRYFISAVASVSLAGAIYIASLNTKTTPDAVALSGSEGLATSTLIEQQQDSIKEANTELVSCLYRIYDNRGMKVDLNSLLTSLNNREVILIGETHDDSVAHELELAIVKYLFQTQYSGEERKPLVVSLEFFNYDMQSYLDSYIERELSETQFLESCVQQPGNIEDYLPLLRFCREKHIPILASNAPRHIIEMVRKDGKEYLRNLKDEDTFGIPPLPYPEPSASYEAKFMALMNHQLMLAAHGMWKDDIYTLSKNESFQRRLNNYLEAQNLWDASMAYNIVNKIEENRNVTVCHICGKFHMEGGLGIPEHLHNYAPHLNMISVTIIPEESLVAEEGINDGGFIIRTLTTESDK</sequence>
<dbReference type="CDD" id="cd14727">
    <property type="entry name" value="ChanN-like"/>
    <property type="match status" value="1"/>
</dbReference>
<reference evidence="3" key="1">
    <citation type="journal article" date="2022" name="Proc. Natl. Acad. Sci. U.S.A.">
        <title>Life cycle and functional genomics of the unicellular red alga Galdieria for elucidating algal and plant evolution and industrial use.</title>
        <authorList>
            <person name="Hirooka S."/>
            <person name="Itabashi T."/>
            <person name="Ichinose T.M."/>
            <person name="Onuma R."/>
            <person name="Fujiwara T."/>
            <person name="Yamashita S."/>
            <person name="Jong L.W."/>
            <person name="Tomita R."/>
            <person name="Iwane A.H."/>
            <person name="Miyagishima S.Y."/>
        </authorList>
    </citation>
    <scope>NUCLEOTIDE SEQUENCE</scope>
    <source>
        <strain evidence="3">NBRC 102759</strain>
    </source>
</reference>
<evidence type="ECO:0000313" key="4">
    <source>
        <dbReference type="Proteomes" id="UP001061958"/>
    </source>
</evidence>
<dbReference type="Pfam" id="PF04187">
    <property type="entry name" value="Cofac_haem_bdg"/>
    <property type="match status" value="1"/>
</dbReference>
<keyword evidence="4" id="KW-1185">Reference proteome</keyword>
<dbReference type="Gene3D" id="3.40.50.11550">
    <property type="match status" value="1"/>
</dbReference>
<evidence type="ECO:0000259" key="2">
    <source>
        <dbReference type="Pfam" id="PF04187"/>
    </source>
</evidence>
<protein>
    <recommendedName>
        <fullName evidence="2">Haem-binding uptake Tiki superfamily ChaN domain-containing protein</fullName>
    </recommendedName>
</protein>
<reference evidence="3" key="2">
    <citation type="submission" date="2022-01" db="EMBL/GenBank/DDBJ databases">
        <authorList>
            <person name="Hirooka S."/>
            <person name="Miyagishima S.Y."/>
        </authorList>
    </citation>
    <scope>NUCLEOTIDE SEQUENCE</scope>
    <source>
        <strain evidence="3">NBRC 102759</strain>
    </source>
</reference>
<feature type="transmembrane region" description="Helical" evidence="1">
    <location>
        <begin position="77"/>
        <end position="95"/>
    </location>
</feature>
<dbReference type="InterPro" id="IPR007314">
    <property type="entry name" value="Cofac_haem-bd_dom"/>
</dbReference>
<dbReference type="Proteomes" id="UP001061958">
    <property type="component" value="Unassembled WGS sequence"/>
</dbReference>
<keyword evidence="1" id="KW-0472">Membrane</keyword>
<keyword evidence="1" id="KW-1133">Transmembrane helix</keyword>
<dbReference type="EMBL" id="BQMJ01000005">
    <property type="protein sequence ID" value="GJQ08888.1"/>
    <property type="molecule type" value="Genomic_DNA"/>
</dbReference>
<dbReference type="AlphaFoldDB" id="A0A9C7UMR4"/>
<evidence type="ECO:0000313" key="3">
    <source>
        <dbReference type="EMBL" id="GJQ08888.1"/>
    </source>
</evidence>
<proteinExistence type="predicted"/>
<accession>A0A9C7UMR4</accession>